<reference evidence="1 2" key="1">
    <citation type="submission" date="2011-10" db="EMBL/GenBank/DDBJ databases">
        <title>The Genome Sequence of Fusobacterium sp. 4_1_13.</title>
        <authorList>
            <consortium name="The Broad Institute Genome Sequencing Platform"/>
            <person name="Earl A."/>
            <person name="Ward D."/>
            <person name="Feldgarden M."/>
            <person name="Gevers D."/>
            <person name="Strauss J."/>
            <person name="Ambrose C."/>
            <person name="Allen-Vercoe E."/>
            <person name="Young S.K."/>
            <person name="Zeng Q."/>
            <person name="Gargeya S."/>
            <person name="Fitzgerald M."/>
            <person name="Haas B."/>
            <person name="Abouelleil A."/>
            <person name="Alvarado L."/>
            <person name="Arachchi H.M."/>
            <person name="Berlin A."/>
            <person name="Brown A."/>
            <person name="Chapman S.B."/>
            <person name="Chen Z."/>
            <person name="Dunbar C."/>
            <person name="Freedman E."/>
            <person name="Gearin G."/>
            <person name="Goldberg J."/>
            <person name="Griggs A."/>
            <person name="Gujja S."/>
            <person name="Heiman D."/>
            <person name="Howarth C."/>
            <person name="Larson L."/>
            <person name="Lui A."/>
            <person name="MacDonald P.J."/>
            <person name="Montmayeur A."/>
            <person name="Murphy C."/>
            <person name="Neiman D."/>
            <person name="Pearson M."/>
            <person name="Priest M."/>
            <person name="Roberts A."/>
            <person name="Saif S."/>
            <person name="Shea T."/>
            <person name="Shenoy N."/>
            <person name="Sisk P."/>
            <person name="Stolte C."/>
            <person name="Sykes S."/>
            <person name="Wortman J."/>
            <person name="Nusbaum C."/>
            <person name="Birren B."/>
        </authorList>
    </citation>
    <scope>NUCLEOTIDE SEQUENCE [LARGE SCALE GENOMIC DNA]</scope>
    <source>
        <strain evidence="1 2">4_1_13</strain>
    </source>
</reference>
<evidence type="ECO:0000313" key="1">
    <source>
        <dbReference type="EMBL" id="EEO40754.2"/>
    </source>
</evidence>
<organism evidence="1 2">
    <name type="scientific">Fusobacterium vincentii 4_1_13</name>
    <dbReference type="NCBI Taxonomy" id="469606"/>
    <lineage>
        <taxon>Bacteria</taxon>
        <taxon>Fusobacteriati</taxon>
        <taxon>Fusobacteriota</taxon>
        <taxon>Fusobacteriia</taxon>
        <taxon>Fusobacteriales</taxon>
        <taxon>Fusobacteriaceae</taxon>
        <taxon>Fusobacterium</taxon>
    </lineage>
</organism>
<accession>A0A0M1VVQ0</accession>
<dbReference type="EMBL" id="ACDE02000003">
    <property type="protein sequence ID" value="EEO40754.2"/>
    <property type="molecule type" value="Genomic_DNA"/>
</dbReference>
<proteinExistence type="predicted"/>
<comment type="caution">
    <text evidence="1">The sequence shown here is derived from an EMBL/GenBank/DDBJ whole genome shotgun (WGS) entry which is preliminary data.</text>
</comment>
<sequence length="118" mass="13676">MSSEEIADKVLNYNQLYWEINKNLLIKLLKQGGNMKRFSIHGTEEGNTTSIKLDEIAILADPDTLLKIGEFIIKTAHVMKGYEVDYSQLQDEVSDFDYKNNTDIIIYNQDYDYKSDID</sequence>
<dbReference type="AlphaFoldDB" id="A0A0M1VVQ0"/>
<evidence type="ECO:0000313" key="2">
    <source>
        <dbReference type="Proteomes" id="UP000004925"/>
    </source>
</evidence>
<protein>
    <submittedName>
        <fullName evidence="1">Uncharacterized protein</fullName>
    </submittedName>
</protein>
<dbReference type="Proteomes" id="UP000004925">
    <property type="component" value="Unassembled WGS sequence"/>
</dbReference>
<name>A0A0M1VVQ0_FUSVC</name>
<gene>
    <name evidence="1" type="ORF">FSCG_01467</name>
</gene>